<dbReference type="InterPro" id="IPR016181">
    <property type="entry name" value="Acyl_CoA_acyltransferase"/>
</dbReference>
<keyword evidence="2" id="KW-0012">Acyltransferase</keyword>
<sequence>MELNLASHAGHLHPTVASATVHDPGDILIVDSGLDDDTFNLVCRARMAPLTAQARLEEILATVRAAGRPFSWWVAPTSTPANLGELLRERGLRASETELAMTASMTEIQLPAPDTDLKVVTVTNREQLRHYAELMARNWTPPSPAVFDFFEAAGSAILRSACASTFVVGYLAGEPVAGAEIHLAAGVAGLYGVVTLEAHRRRGFGTAVTLAAVERARAAGVERVVLQASEDGAPVYERIGFTPVGMYTEYALRRG</sequence>
<name>A0ABU3WT16_9NOCA</name>
<dbReference type="Proteomes" id="UP001275440">
    <property type="component" value="Unassembled WGS sequence"/>
</dbReference>
<dbReference type="Gene3D" id="3.40.630.30">
    <property type="match status" value="1"/>
</dbReference>
<evidence type="ECO:0000259" key="3">
    <source>
        <dbReference type="PROSITE" id="PS51186"/>
    </source>
</evidence>
<protein>
    <submittedName>
        <fullName evidence="4">GNAT family N-acetyltransferase</fullName>
    </submittedName>
</protein>
<keyword evidence="1" id="KW-0808">Transferase</keyword>
<keyword evidence="5" id="KW-1185">Reference proteome</keyword>
<evidence type="ECO:0000256" key="1">
    <source>
        <dbReference type="ARBA" id="ARBA00022679"/>
    </source>
</evidence>
<dbReference type="CDD" id="cd04301">
    <property type="entry name" value="NAT_SF"/>
    <property type="match status" value="1"/>
</dbReference>
<dbReference type="PROSITE" id="PS51186">
    <property type="entry name" value="GNAT"/>
    <property type="match status" value="1"/>
</dbReference>
<organism evidence="4 5">
    <name type="scientific">Rhodococcus zopfii</name>
    <dbReference type="NCBI Taxonomy" id="43772"/>
    <lineage>
        <taxon>Bacteria</taxon>
        <taxon>Bacillati</taxon>
        <taxon>Actinomycetota</taxon>
        <taxon>Actinomycetes</taxon>
        <taxon>Mycobacteriales</taxon>
        <taxon>Nocardiaceae</taxon>
        <taxon>Rhodococcus</taxon>
    </lineage>
</organism>
<evidence type="ECO:0000313" key="5">
    <source>
        <dbReference type="Proteomes" id="UP001275440"/>
    </source>
</evidence>
<proteinExistence type="predicted"/>
<dbReference type="SUPFAM" id="SSF55729">
    <property type="entry name" value="Acyl-CoA N-acyltransferases (Nat)"/>
    <property type="match status" value="1"/>
</dbReference>
<dbReference type="PANTHER" id="PTHR43877">
    <property type="entry name" value="AMINOALKYLPHOSPHONATE N-ACETYLTRANSFERASE-RELATED-RELATED"/>
    <property type="match status" value="1"/>
</dbReference>
<dbReference type="Pfam" id="PF00583">
    <property type="entry name" value="Acetyltransf_1"/>
    <property type="match status" value="1"/>
</dbReference>
<reference evidence="4 5" key="1">
    <citation type="submission" date="2019-10" db="EMBL/GenBank/DDBJ databases">
        <title>Draft Genome Assembly of Rhodococcus zopfii DSM44189.</title>
        <authorList>
            <person name="Sutton J.M."/>
            <person name="Akob D.M."/>
            <person name="Bushman T.J."/>
        </authorList>
    </citation>
    <scope>NUCLEOTIDE SEQUENCE [LARGE SCALE GENOMIC DNA]</scope>
    <source>
        <strain evidence="4 5">DSM 44189</strain>
    </source>
</reference>
<evidence type="ECO:0000313" key="4">
    <source>
        <dbReference type="EMBL" id="MDV2477125.1"/>
    </source>
</evidence>
<dbReference type="InterPro" id="IPR050832">
    <property type="entry name" value="Bact_Acetyltransf"/>
</dbReference>
<dbReference type="InterPro" id="IPR000182">
    <property type="entry name" value="GNAT_dom"/>
</dbReference>
<accession>A0ABU3WT16</accession>
<evidence type="ECO:0000256" key="2">
    <source>
        <dbReference type="ARBA" id="ARBA00023315"/>
    </source>
</evidence>
<feature type="domain" description="N-acetyltransferase" evidence="3">
    <location>
        <begin position="117"/>
        <end position="255"/>
    </location>
</feature>
<comment type="caution">
    <text evidence="4">The sequence shown here is derived from an EMBL/GenBank/DDBJ whole genome shotgun (WGS) entry which is preliminary data.</text>
</comment>
<dbReference type="EMBL" id="WBMO01000001">
    <property type="protein sequence ID" value="MDV2477125.1"/>
    <property type="molecule type" value="Genomic_DNA"/>
</dbReference>
<gene>
    <name evidence="4" type="ORF">F8M49_20570</name>
</gene>